<dbReference type="PROSITE" id="PS51502">
    <property type="entry name" value="S_R_A_B_BARREL"/>
    <property type="match status" value="1"/>
</dbReference>
<dbReference type="Pfam" id="PF07876">
    <property type="entry name" value="Dabb"/>
    <property type="match status" value="1"/>
</dbReference>
<evidence type="ECO:0000259" key="1">
    <source>
        <dbReference type="PROSITE" id="PS51502"/>
    </source>
</evidence>
<evidence type="ECO:0000313" key="2">
    <source>
        <dbReference type="EMBL" id="CAI2718549.1"/>
    </source>
</evidence>
<name>A0ABM9HER5_9BACT</name>
<reference evidence="2 3" key="1">
    <citation type="submission" date="2022-09" db="EMBL/GenBank/DDBJ databases">
        <authorList>
            <person name="Kop L."/>
        </authorList>
    </citation>
    <scope>NUCLEOTIDE SEQUENCE [LARGE SCALE GENOMIC DNA]</scope>
    <source>
        <strain evidence="2 3">347</strain>
    </source>
</reference>
<accession>A0ABM9HER5</accession>
<dbReference type="Gene3D" id="3.30.70.100">
    <property type="match status" value="1"/>
</dbReference>
<keyword evidence="3" id="KW-1185">Reference proteome</keyword>
<protein>
    <submittedName>
        <fullName evidence="2">Stress responsive alpha-beta barrel domain protein</fullName>
    </submittedName>
</protein>
<dbReference type="InterPro" id="IPR011008">
    <property type="entry name" value="Dimeric_a/b-barrel"/>
</dbReference>
<dbReference type="EMBL" id="OX336137">
    <property type="protein sequence ID" value="CAI2718549.1"/>
    <property type="molecule type" value="Genomic_DNA"/>
</dbReference>
<feature type="domain" description="Stress-response A/B barrel" evidence="1">
    <location>
        <begin position="2"/>
        <end position="93"/>
    </location>
</feature>
<dbReference type="SMART" id="SM00886">
    <property type="entry name" value="Dabb"/>
    <property type="match status" value="1"/>
</dbReference>
<dbReference type="PANTHER" id="PTHR37832:SF1">
    <property type="entry name" value="STRESS-RESPONSE A_B BARREL DOMAIN-CONTAINING PROTEIN"/>
    <property type="match status" value="1"/>
</dbReference>
<gene>
    <name evidence="2" type="ORF">NSPWAT_1690</name>
</gene>
<dbReference type="SUPFAM" id="SSF54909">
    <property type="entry name" value="Dimeric alpha+beta barrel"/>
    <property type="match status" value="1"/>
</dbReference>
<organism evidence="2 3">
    <name type="scientific">Nitrospina watsonii</name>
    <dbReference type="NCBI Taxonomy" id="1323948"/>
    <lineage>
        <taxon>Bacteria</taxon>
        <taxon>Pseudomonadati</taxon>
        <taxon>Nitrospinota/Tectimicrobiota group</taxon>
        <taxon>Nitrospinota</taxon>
        <taxon>Nitrospinia</taxon>
        <taxon>Nitrospinales</taxon>
        <taxon>Nitrospinaceae</taxon>
        <taxon>Nitrospina</taxon>
    </lineage>
</organism>
<dbReference type="Proteomes" id="UP001157733">
    <property type="component" value="Chromosome"/>
</dbReference>
<dbReference type="RefSeq" id="WP_282011442.1">
    <property type="nucleotide sequence ID" value="NZ_OX336137.1"/>
</dbReference>
<proteinExistence type="predicted"/>
<sequence length="95" mass="10827">MVKHIVMFKLKEKTAENADKLANALEGMQGKIESLRFLEVGRDFKESERSFDIALVTHFDDRKGLETYAAHPVHQPVIALARELCQPTVVVDYEI</sequence>
<evidence type="ECO:0000313" key="3">
    <source>
        <dbReference type="Proteomes" id="UP001157733"/>
    </source>
</evidence>
<dbReference type="InterPro" id="IPR013097">
    <property type="entry name" value="Dabb"/>
</dbReference>
<dbReference type="PANTHER" id="PTHR37832">
    <property type="entry name" value="BLL2683 PROTEIN"/>
    <property type="match status" value="1"/>
</dbReference>